<protein>
    <submittedName>
        <fullName evidence="1">Uncharacterized protein</fullName>
    </submittedName>
</protein>
<keyword evidence="2" id="KW-1185">Reference proteome</keyword>
<evidence type="ECO:0000313" key="2">
    <source>
        <dbReference type="Proteomes" id="UP000192738"/>
    </source>
</evidence>
<sequence>MIGSHVRAFRCRACGYCCYRNKVWDSYLVVDEVTFEKITNAGIDDIKKQYNYKS</sequence>
<dbReference type="AlphaFoldDB" id="A0A1W2CXX6"/>
<dbReference type="Proteomes" id="UP000192738">
    <property type="component" value="Unassembled WGS sequence"/>
</dbReference>
<proteinExistence type="predicted"/>
<evidence type="ECO:0000313" key="1">
    <source>
        <dbReference type="EMBL" id="SMC90067.1"/>
    </source>
</evidence>
<reference evidence="1 2" key="1">
    <citation type="submission" date="2017-04" db="EMBL/GenBank/DDBJ databases">
        <authorList>
            <person name="Afonso C.L."/>
            <person name="Miller P.J."/>
            <person name="Scott M.A."/>
            <person name="Spackman E."/>
            <person name="Goraichik I."/>
            <person name="Dimitrov K.M."/>
            <person name="Suarez D.L."/>
            <person name="Swayne D.E."/>
        </authorList>
    </citation>
    <scope>NUCLEOTIDE SEQUENCE [LARGE SCALE GENOMIC DNA]</scope>
    <source>
        <strain evidence="1 2">DSM 5090</strain>
    </source>
</reference>
<gene>
    <name evidence="1" type="ORF">SAMN04488500_11296</name>
</gene>
<dbReference type="EMBL" id="FWXI01000012">
    <property type="protein sequence ID" value="SMC90067.1"/>
    <property type="molecule type" value="Genomic_DNA"/>
</dbReference>
<accession>A0A1W2CXX6</accession>
<organism evidence="1 2">
    <name type="scientific">Sporomusa malonica</name>
    <dbReference type="NCBI Taxonomy" id="112901"/>
    <lineage>
        <taxon>Bacteria</taxon>
        <taxon>Bacillati</taxon>
        <taxon>Bacillota</taxon>
        <taxon>Negativicutes</taxon>
        <taxon>Selenomonadales</taxon>
        <taxon>Sporomusaceae</taxon>
        <taxon>Sporomusa</taxon>
    </lineage>
</organism>
<name>A0A1W2CXX6_9FIRM</name>